<dbReference type="Proteomes" id="UP000823921">
    <property type="component" value="Unassembled WGS sequence"/>
</dbReference>
<keyword evidence="2" id="KW-0964">Secreted</keyword>
<dbReference type="Pfam" id="PF13620">
    <property type="entry name" value="CarboxypepD_reg"/>
    <property type="match status" value="2"/>
</dbReference>
<keyword evidence="4" id="KW-0645">Protease</keyword>
<evidence type="ECO:0000256" key="2">
    <source>
        <dbReference type="ARBA" id="ARBA00022525"/>
    </source>
</evidence>
<comment type="similarity">
    <text evidence="1">Belongs to the serine-aspartate repeat-containing protein (SDr) family.</text>
</comment>
<protein>
    <submittedName>
        <fullName evidence="4">Carboxypeptidase-like regulatory domain-containing protein</fullName>
    </submittedName>
</protein>
<dbReference type="GO" id="GO:0030246">
    <property type="term" value="F:carbohydrate binding"/>
    <property type="evidence" value="ECO:0007669"/>
    <property type="project" value="InterPro"/>
</dbReference>
<evidence type="ECO:0000313" key="5">
    <source>
        <dbReference type="Proteomes" id="UP000823921"/>
    </source>
</evidence>
<dbReference type="PANTHER" id="PTHR36108">
    <property type="entry name" value="COLOSSIN-B-RELATED"/>
    <property type="match status" value="1"/>
</dbReference>
<organism evidence="4 5">
    <name type="scientific">Candidatus Flavonifractor intestinigallinarum</name>
    <dbReference type="NCBI Taxonomy" id="2838586"/>
    <lineage>
        <taxon>Bacteria</taxon>
        <taxon>Bacillati</taxon>
        <taxon>Bacillota</taxon>
        <taxon>Clostridia</taxon>
        <taxon>Eubacteriales</taxon>
        <taxon>Oscillospiraceae</taxon>
        <taxon>Flavonifractor</taxon>
    </lineage>
</organism>
<proteinExistence type="inferred from homology"/>
<comment type="caution">
    <text evidence="4">The sequence shown here is derived from an EMBL/GenBank/DDBJ whole genome shotgun (WGS) entry which is preliminary data.</text>
</comment>
<accession>A0A9D2MKJ4</accession>
<gene>
    <name evidence="4" type="ORF">H9712_02595</name>
</gene>
<dbReference type="SUPFAM" id="SSF49478">
    <property type="entry name" value="Cna protein B-type domain"/>
    <property type="match status" value="1"/>
</dbReference>
<dbReference type="Gene3D" id="2.60.40.1120">
    <property type="entry name" value="Carboxypeptidase-like, regulatory domain"/>
    <property type="match status" value="2"/>
</dbReference>
<reference evidence="4" key="2">
    <citation type="submission" date="2021-04" db="EMBL/GenBank/DDBJ databases">
        <authorList>
            <person name="Gilroy R."/>
        </authorList>
    </citation>
    <scope>NUCLEOTIDE SEQUENCE</scope>
    <source>
        <strain evidence="4">CHK192-8294</strain>
    </source>
</reference>
<dbReference type="SUPFAM" id="SSF49452">
    <property type="entry name" value="Starch-binding domain-like"/>
    <property type="match status" value="2"/>
</dbReference>
<reference evidence="4" key="1">
    <citation type="journal article" date="2021" name="PeerJ">
        <title>Extensive microbial diversity within the chicken gut microbiome revealed by metagenomics and culture.</title>
        <authorList>
            <person name="Gilroy R."/>
            <person name="Ravi A."/>
            <person name="Getino M."/>
            <person name="Pursley I."/>
            <person name="Horton D.L."/>
            <person name="Alikhan N.F."/>
            <person name="Baker D."/>
            <person name="Gharbi K."/>
            <person name="Hall N."/>
            <person name="Watson M."/>
            <person name="Adriaenssens E.M."/>
            <person name="Foster-Nyarko E."/>
            <person name="Jarju S."/>
            <person name="Secka A."/>
            <person name="Antonio M."/>
            <person name="Oren A."/>
            <person name="Chaudhuri R.R."/>
            <person name="La Ragione R."/>
            <person name="Hildebrand F."/>
            <person name="Pallen M.J."/>
        </authorList>
    </citation>
    <scope>NUCLEOTIDE SEQUENCE</scope>
    <source>
        <strain evidence="4">CHK192-8294</strain>
    </source>
</reference>
<sequence>MADIKQDLLGLEYSASFTLQGIQEADINLELPPVSGGSATVYGTVTDGTDPLADATVKLFDSTGAPFQHTLTDASGQYSMSGIPAGTYTIAAVKDGYRLSGALGVTLAASDTTQMNLTCTADATLTLGAIAGTITTLVGTGLTPMAGAKITLKDSNGAVVASTYSADDGEFLFYDVADGLYTMLASAEGYLTSAPMAVTITGGSIANVTMSLTVDTRTYNGTVSGVIRDQKGTAVAGCFVGLYQITGTGAGATETLIATTKTNAEGKYLFGGVVGGQYLVKAKLEQ</sequence>
<dbReference type="Gene3D" id="2.60.40.10">
    <property type="entry name" value="Immunoglobulins"/>
    <property type="match status" value="1"/>
</dbReference>
<dbReference type="GO" id="GO:0004180">
    <property type="term" value="F:carboxypeptidase activity"/>
    <property type="evidence" value="ECO:0007669"/>
    <property type="project" value="UniProtKB-KW"/>
</dbReference>
<keyword evidence="3" id="KW-0732">Signal</keyword>
<dbReference type="EMBL" id="DWXO01000024">
    <property type="protein sequence ID" value="HJB79852.1"/>
    <property type="molecule type" value="Genomic_DNA"/>
</dbReference>
<dbReference type="AlphaFoldDB" id="A0A9D2MKJ4"/>
<dbReference type="PANTHER" id="PTHR36108:SF13">
    <property type="entry name" value="COLOSSIN-B-RELATED"/>
    <property type="match status" value="1"/>
</dbReference>
<dbReference type="InterPro" id="IPR013783">
    <property type="entry name" value="Ig-like_fold"/>
</dbReference>
<keyword evidence="4" id="KW-0121">Carboxypeptidase</keyword>
<evidence type="ECO:0000256" key="3">
    <source>
        <dbReference type="ARBA" id="ARBA00022729"/>
    </source>
</evidence>
<dbReference type="InterPro" id="IPR013784">
    <property type="entry name" value="Carb-bd-like_fold"/>
</dbReference>
<evidence type="ECO:0000256" key="1">
    <source>
        <dbReference type="ARBA" id="ARBA00007257"/>
    </source>
</evidence>
<evidence type="ECO:0000313" key="4">
    <source>
        <dbReference type="EMBL" id="HJB79852.1"/>
    </source>
</evidence>
<name>A0A9D2MKJ4_9FIRM</name>
<keyword evidence="4" id="KW-0378">Hydrolase</keyword>